<feature type="region of interest" description="Disordered" evidence="2">
    <location>
        <begin position="1"/>
        <end position="37"/>
    </location>
</feature>
<feature type="compositionally biased region" description="Low complexity" evidence="2">
    <location>
        <begin position="1"/>
        <end position="16"/>
    </location>
</feature>
<keyword evidence="3" id="KW-1133">Transmembrane helix</keyword>
<evidence type="ECO:0000313" key="5">
    <source>
        <dbReference type="EMBL" id="TXK59845.1"/>
    </source>
</evidence>
<dbReference type="Pfam" id="PF14346">
    <property type="entry name" value="DUF4398"/>
    <property type="match status" value="1"/>
</dbReference>
<feature type="domain" description="DUF4398" evidence="4">
    <location>
        <begin position="85"/>
        <end position="160"/>
    </location>
</feature>
<feature type="compositionally biased region" description="Pro residues" evidence="2">
    <location>
        <begin position="17"/>
        <end position="26"/>
    </location>
</feature>
<name>A0A5C8KHA0_9GAMM</name>
<proteinExistence type="predicted"/>
<keyword evidence="6" id="KW-1185">Reference proteome</keyword>
<protein>
    <submittedName>
        <fullName evidence="5">DUF4398 domain-containing protein</fullName>
    </submittedName>
</protein>
<keyword evidence="1" id="KW-0175">Coiled coil</keyword>
<accession>A0A5C8KHA0</accession>
<evidence type="ECO:0000259" key="4">
    <source>
        <dbReference type="Pfam" id="PF14346"/>
    </source>
</evidence>
<gene>
    <name evidence="5" type="ORF">FU658_12940</name>
</gene>
<evidence type="ECO:0000256" key="2">
    <source>
        <dbReference type="SAM" id="MobiDB-lite"/>
    </source>
</evidence>
<sequence length="178" mass="19946">MRSFPSSASGSSRCPCAKPPVSPAPPRLHVRERCNNNSDRPHRLLRRAVMTPSPRKIYRPGLLFAILTLAVVLGGCASLPPPTERIDRAQRALDSAREVRAHQLSEEEFRRAERQLQAAREAEQARDRVRAVELAELAEVNADLSRARARARAWQEQVDEKAAENAALRQSLDTEGRR</sequence>
<dbReference type="InterPro" id="IPR025511">
    <property type="entry name" value="DUF4398"/>
</dbReference>
<feature type="coiled-coil region" evidence="1">
    <location>
        <begin position="102"/>
        <end position="171"/>
    </location>
</feature>
<reference evidence="5 6" key="1">
    <citation type="submission" date="2019-08" db="EMBL/GenBank/DDBJ databases">
        <authorList>
            <person name="Karlyshev A.V."/>
        </authorList>
    </citation>
    <scope>NUCLEOTIDE SEQUENCE [LARGE SCALE GENOMIC DNA]</scope>
    <source>
        <strain evidence="5 6">Alg18-2.2</strain>
    </source>
</reference>
<dbReference type="AlphaFoldDB" id="A0A5C8KHA0"/>
<keyword evidence="3" id="KW-0812">Transmembrane</keyword>
<keyword evidence="3" id="KW-0472">Membrane</keyword>
<feature type="transmembrane region" description="Helical" evidence="3">
    <location>
        <begin position="62"/>
        <end position="80"/>
    </location>
</feature>
<evidence type="ECO:0000256" key="1">
    <source>
        <dbReference type="SAM" id="Coils"/>
    </source>
</evidence>
<organism evidence="5 6">
    <name type="scientific">Alkalisalibacterium limincola</name>
    <dbReference type="NCBI Taxonomy" id="2699169"/>
    <lineage>
        <taxon>Bacteria</taxon>
        <taxon>Pseudomonadati</taxon>
        <taxon>Pseudomonadota</taxon>
        <taxon>Gammaproteobacteria</taxon>
        <taxon>Lysobacterales</taxon>
        <taxon>Lysobacteraceae</taxon>
        <taxon>Alkalisalibacterium</taxon>
    </lineage>
</organism>
<evidence type="ECO:0000256" key="3">
    <source>
        <dbReference type="SAM" id="Phobius"/>
    </source>
</evidence>
<comment type="caution">
    <text evidence="5">The sequence shown here is derived from an EMBL/GenBank/DDBJ whole genome shotgun (WGS) entry which is preliminary data.</text>
</comment>
<dbReference type="Proteomes" id="UP000321248">
    <property type="component" value="Unassembled WGS sequence"/>
</dbReference>
<dbReference type="EMBL" id="VRTS01000010">
    <property type="protein sequence ID" value="TXK59845.1"/>
    <property type="molecule type" value="Genomic_DNA"/>
</dbReference>
<dbReference type="Gene3D" id="1.20.1270.390">
    <property type="match status" value="1"/>
</dbReference>
<evidence type="ECO:0000313" key="6">
    <source>
        <dbReference type="Proteomes" id="UP000321248"/>
    </source>
</evidence>